<sequence length="1411" mass="157640">MSNHKQTELKRNKGDSRDVSLLSASSLHEGQSNMQMWRRRWEPCLPHILRSPLSIKEVSAFDGMREMERSDVSAYFPLTSGNSLVKFEAISDGSSSWKKFPARRIGVVLSGGQASGGHNVIAGLMSYIKLCNQSSQLFGFLGGPEGVYSERYRELTEDDINGILNQGGFNIICSGRHKIETEEQMRASLEICEKLKLHGLVIIGGDDSNTNAAVLAEYFKRNSSSTVVVGCPKTIDGDLKNEVIETSFGYDTAVKTYSEQIGSIMDAIKTEGNGYYFVRLMGRSASHITLECGLQTRANMILIGEEIKEDNRSLMSIVDEIVEMILKRDSLGKKHGIVLLPEGLIEFIPEFETLIKELNLILLKTNDRKQIVDSLSQEMKTLFLELPSDVQNQLLLERDPHGNVQVAKIATEELLVHMAKERLEKVKKDYILDNVKTHYFGYEGRCALPSNFDASYCFALGHTAAALIDNQRSGYMAVVRKLSLNPELWEPAGCPLTYMMNIELRKGKSVPVIKKYLVDLKGQSYLAYCQVRSEWKLNDYYRNPGPIQFDGPSSGITNYMISPPRVEDLLRMEDRCENKMNHKLSGSEGSQNRSKDDMKVPKILLSAASKFNDDLIISSSCRDLDAYIINKWLPHQTGKHNNKILQLREEEYSSGFTEIRESSQPKSSMGNSLACESLGLILSCLSTPGTQNVICGLVNGLPSLKQLIVFKSFSDFSEGKALKVDLTFEGSLTFLKNSLNSGGCTFPNGVEIKMNVSEKKSFSTVLKANDSQEFTNSSCVLSCKGLVSNDVLSQLLSFFNIHAIAIVGNSEAATLGASLSEQLICMSLNGIKNEIPVVFVPVCLENSISHQMIETCVGFDSVTKSISALVGNLLTDSASATKYWYFMKMIGDKTSNVALEVGIQTHPNLVVIPERYTCEKLLVYGSEMIGVTLDDIITEICDIICLRSNQGNNFGGLLVSEGLFDQVYPTRECRKIFSRFSTQNLCNASNSGGCEILGSEGLSRFEKKVVEDFKLIFSDIDARLIENLINSRKICDVRTEIILSALVQKELKFRRSKNKIKNGMNPVCFTFTDQVRACIPSEFDSTLGLMYGLLASKIINSNLVGGYVTGIKGVLSQTDSWNMYAIPLSSLMTLNIEGDKTQDPRKNSNLSFESKKLQTEFTLEDGGHKLEFICKLNSVNLRSNPSFKLLVNHIEKWEVDNIYANPGPIQYFNLFKNLFNRTLFENEYVYTRSLKEMDQILLEIKTLCQLGVEKDILNSTIQHLKAIQNSISIMSSCSHRKSKPEQIECIQKTNSIANYISNLKCKSHNNETNLETIVNNINQETFRGESRESLRYQEVTQLLLSLHRTTANPFPCSVSSLRRDCSLVMGSHRAMLLPECSDTVPHPKLLTTPLGYSWALSQPVTTHCFRI</sequence>
<evidence type="ECO:0000256" key="5">
    <source>
        <dbReference type="ARBA" id="ARBA00022723"/>
    </source>
</evidence>
<keyword evidence="3 10" id="KW-0963">Cytoplasm</keyword>
<feature type="binding site" evidence="10">
    <location>
        <begin position="442"/>
        <end position="445"/>
    </location>
    <ligand>
        <name>substrate</name>
    </ligand>
</feature>
<dbReference type="EMBL" id="JIBK01000004">
    <property type="protein sequence ID" value="POM82517.1"/>
    <property type="molecule type" value="Genomic_DNA"/>
</dbReference>
<feature type="domain" description="Phosphofructokinase" evidence="12">
    <location>
        <begin position="104"/>
        <end position="467"/>
    </location>
</feature>
<evidence type="ECO:0000256" key="10">
    <source>
        <dbReference type="HAMAP-Rule" id="MF_03185"/>
    </source>
</evidence>
<comment type="catalytic activity">
    <reaction evidence="9 10">
        <text>beta-D-fructose 6-phosphate + diphosphate = beta-D-fructose 1,6-bisphosphate + phosphate + H(+)</text>
        <dbReference type="Rhea" id="RHEA:13613"/>
        <dbReference type="ChEBI" id="CHEBI:15378"/>
        <dbReference type="ChEBI" id="CHEBI:32966"/>
        <dbReference type="ChEBI" id="CHEBI:33019"/>
        <dbReference type="ChEBI" id="CHEBI:43474"/>
        <dbReference type="ChEBI" id="CHEBI:57634"/>
        <dbReference type="EC" id="2.7.1.90"/>
    </reaction>
</comment>
<accession>A0A2P4YXG9</accession>
<dbReference type="InterPro" id="IPR022953">
    <property type="entry name" value="ATP_PFK"/>
</dbReference>
<dbReference type="GO" id="GO:0046872">
    <property type="term" value="F:metal ion binding"/>
    <property type="evidence" value="ECO:0007669"/>
    <property type="project" value="UniProtKB-KW"/>
</dbReference>
<evidence type="ECO:0000256" key="8">
    <source>
        <dbReference type="ARBA" id="ARBA00023152"/>
    </source>
</evidence>
<dbReference type="SUPFAM" id="SSF53784">
    <property type="entry name" value="Phosphofructokinase"/>
    <property type="match status" value="2"/>
</dbReference>
<dbReference type="GO" id="GO:0005829">
    <property type="term" value="C:cytosol"/>
    <property type="evidence" value="ECO:0007669"/>
    <property type="project" value="TreeGrafter"/>
</dbReference>
<dbReference type="GO" id="GO:0047334">
    <property type="term" value="F:diphosphate-fructose-6-phosphate 1-phosphotransferase activity"/>
    <property type="evidence" value="ECO:0007669"/>
    <property type="project" value="UniProtKB-EC"/>
</dbReference>
<proteinExistence type="inferred from homology"/>
<feature type="binding site" evidence="10">
    <location>
        <begin position="281"/>
        <end position="283"/>
    </location>
    <ligand>
        <name>substrate</name>
    </ligand>
</feature>
<comment type="function">
    <text evidence="2 10">Catalyzes the phosphorylation of D-fructose 6-phosphate, the first committing step of glycolysis. Uses inorganic phosphate (PPi) as phosphoryl donor instead of ATP like common ATP-dependent phosphofructokinases (ATP-PFKs), which renders the reaction reversible, and can thus function both in glycolysis and gluconeogenesis. Consistently, PPi-PFK can replace the enzymes of both the forward (ATP-PFK) and reverse (fructose-bisphosphatase (FBPase)) reactions.</text>
</comment>
<dbReference type="Gene3D" id="3.40.50.450">
    <property type="match status" value="1"/>
</dbReference>
<comment type="subcellular location">
    <subcellularLocation>
        <location evidence="10">Cytoplasm</location>
    </subcellularLocation>
</comment>
<evidence type="ECO:0000256" key="1">
    <source>
        <dbReference type="ARBA" id="ARBA00001946"/>
    </source>
</evidence>
<name>A0A2P4YXG9_9CRYT</name>
<dbReference type="Proteomes" id="UP000236928">
    <property type="component" value="Unassembled WGS sequence"/>
</dbReference>
<evidence type="ECO:0000259" key="12">
    <source>
        <dbReference type="Pfam" id="PF00365"/>
    </source>
</evidence>
<feature type="compositionally biased region" description="Basic and acidic residues" evidence="11">
    <location>
        <begin position="1"/>
        <end position="18"/>
    </location>
</feature>
<evidence type="ECO:0000313" key="13">
    <source>
        <dbReference type="EMBL" id="POM82517.1"/>
    </source>
</evidence>
<evidence type="ECO:0000256" key="7">
    <source>
        <dbReference type="ARBA" id="ARBA00022842"/>
    </source>
</evidence>
<dbReference type="VEuPathDB" id="CryptoDB:CmeUKMEL1_02790"/>
<comment type="similarity">
    <text evidence="10">Belongs to the phosphofructokinase type A (PFKA) family. PPi-dependent PFK group II subfamily. Clade 'Long' sub-subfamily.</text>
</comment>
<evidence type="ECO:0000256" key="9">
    <source>
        <dbReference type="ARBA" id="ARBA00048072"/>
    </source>
</evidence>
<comment type="caution">
    <text evidence="13">The sequence shown here is derived from an EMBL/GenBank/DDBJ whole genome shotgun (WGS) entry which is preliminary data.</text>
</comment>
<dbReference type="UniPathway" id="UPA00109">
    <property type="reaction ID" value="UER00182"/>
</dbReference>
<dbReference type="PANTHER" id="PTHR43650:SF1">
    <property type="entry name" value="PYROPHOSPHATE--FRUCTOSE 6-PHOSPHATE 1-PHOSPHOTRANSFERASE SUBUNIT BETA 2"/>
    <property type="match status" value="1"/>
</dbReference>
<evidence type="ECO:0000313" key="14">
    <source>
        <dbReference type="Proteomes" id="UP000236928"/>
    </source>
</evidence>
<protein>
    <recommendedName>
        <fullName evidence="10">Pyrophosphate--fructose 6-phosphate 1-phosphotransferase</fullName>
        <ecNumber evidence="10">2.7.1.90</ecNumber>
    </recommendedName>
    <alternativeName>
        <fullName evidence="10">6-phosphofructokinase, pyrophosphate dependent</fullName>
    </alternativeName>
    <alternativeName>
        <fullName evidence="10">PPi-dependent phosphofructokinase</fullName>
        <shortName evidence="10">PPi-PFK</shortName>
    </alternativeName>
    <alternativeName>
        <fullName evidence="10">Pyrophosphate-dependent 6-phosphofructose-1-kinase</fullName>
    </alternativeName>
</protein>
<comment type="subunit">
    <text evidence="10">Tetramer of two alpha (regulatory) and two beta (catalytic) chains.</text>
</comment>
<feature type="active site" description="Proton acceptor" evidence="10">
    <location>
        <position position="236"/>
    </location>
</feature>
<comment type="cofactor">
    <cofactor evidence="1 10">
        <name>Mg(2+)</name>
        <dbReference type="ChEBI" id="CHEBI:18420"/>
    </cofactor>
</comment>
<feature type="site" description="Important for catalytic activity and substrate specificity; stabilizes the transition state when the phosphoryl donor is PPi; prevents ATP from binding by mimicking the alpha-phosphate group of ATP" evidence="10">
    <location>
        <position position="207"/>
    </location>
</feature>
<dbReference type="GO" id="GO:0005524">
    <property type="term" value="F:ATP binding"/>
    <property type="evidence" value="ECO:0007669"/>
    <property type="project" value="InterPro"/>
</dbReference>
<feature type="binding site" evidence="10">
    <location>
        <position position="112"/>
    </location>
    <ligand>
        <name>diphosphate</name>
        <dbReference type="ChEBI" id="CHEBI:33019"/>
    </ligand>
</feature>
<comment type="caution">
    <text evidence="10">Lacks conserved residue(s) required for the propagation of feature annotation.</text>
</comment>
<dbReference type="GO" id="GO:0006002">
    <property type="term" value="P:fructose 6-phosphate metabolic process"/>
    <property type="evidence" value="ECO:0007669"/>
    <property type="project" value="InterPro"/>
</dbReference>
<comment type="pathway">
    <text evidence="10">Carbohydrate degradation; glycolysis; D-glyceraldehyde 3-phosphate and glycerone phosphate from D-glucose: step 3/4.</text>
</comment>
<feature type="site" description="Important for catalytic activity; stabilizes the transition state when the phosphoryl donor is PPi" evidence="10">
    <location>
        <position position="233"/>
    </location>
</feature>
<dbReference type="PRINTS" id="PR00476">
    <property type="entry name" value="PHFRCTKINASE"/>
</dbReference>
<evidence type="ECO:0000256" key="11">
    <source>
        <dbReference type="SAM" id="MobiDB-lite"/>
    </source>
</evidence>
<keyword evidence="14" id="KW-1185">Reference proteome</keyword>
<feature type="binding site" evidence="10">
    <location>
        <position position="342"/>
    </location>
    <ligand>
        <name>substrate</name>
    </ligand>
</feature>
<reference evidence="13 14" key="1">
    <citation type="submission" date="2014-04" db="EMBL/GenBank/DDBJ databases">
        <title>Comparative Genomics of Cryptosporidium Species.</title>
        <authorList>
            <person name="Silva J.C."/>
            <person name="Su Q."/>
            <person name="Chalmers R."/>
            <person name="Chibucos M.C."/>
            <person name="Elwin K."/>
            <person name="Godinez A."/>
            <person name="Guo F."/>
            <person name="Huynh K."/>
            <person name="Orvis J."/>
            <person name="Ott S."/>
            <person name="Sadzewicz L."/>
            <person name="Sengamalay N."/>
            <person name="Shetty A."/>
            <person name="Sun M."/>
            <person name="Tallon L."/>
            <person name="Xiao L."/>
            <person name="Zhang H."/>
            <person name="Fraser C.M."/>
            <person name="Zhu G."/>
            <person name="Kissinger J."/>
            <person name="Widmer G."/>
        </authorList>
    </citation>
    <scope>NUCLEOTIDE SEQUENCE [LARGE SCALE GENOMIC DNA]</scope>
    <source>
        <strain evidence="13 14">UKMEL1</strain>
    </source>
</reference>
<comment type="activity regulation">
    <text evidence="10">Non-allosteric.</text>
</comment>
<dbReference type="Pfam" id="PF00365">
    <property type="entry name" value="PFK"/>
    <property type="match status" value="2"/>
</dbReference>
<dbReference type="NCBIfam" id="NF005482">
    <property type="entry name" value="PRK07085.1"/>
    <property type="match status" value="1"/>
</dbReference>
<dbReference type="NCBIfam" id="TIGR02477">
    <property type="entry name" value="PFKA_PPi"/>
    <property type="match status" value="1"/>
</dbReference>
<dbReference type="PANTHER" id="PTHR43650">
    <property type="entry name" value="PYROPHOSPHATE--FRUCTOSE 6-PHOSPHATE 1-PHOSPHOTRANSFERASE"/>
    <property type="match status" value="1"/>
</dbReference>
<keyword evidence="4 10" id="KW-0808">Transferase</keyword>
<evidence type="ECO:0000256" key="6">
    <source>
        <dbReference type="ARBA" id="ARBA00022777"/>
    </source>
</evidence>
<dbReference type="HAMAP" id="MF_01980">
    <property type="entry name" value="Phosphofructokinase_II_Long"/>
    <property type="match status" value="1"/>
</dbReference>
<dbReference type="InterPro" id="IPR035966">
    <property type="entry name" value="PKF_sf"/>
</dbReference>
<organism evidence="13 14">
    <name type="scientific">Cryptosporidium meleagridis</name>
    <dbReference type="NCBI Taxonomy" id="93969"/>
    <lineage>
        <taxon>Eukaryota</taxon>
        <taxon>Sar</taxon>
        <taxon>Alveolata</taxon>
        <taxon>Apicomplexa</taxon>
        <taxon>Conoidasida</taxon>
        <taxon>Coccidia</taxon>
        <taxon>Eucoccidiorida</taxon>
        <taxon>Eimeriorina</taxon>
        <taxon>Cryptosporidiidae</taxon>
        <taxon>Cryptosporidium</taxon>
    </lineage>
</organism>
<dbReference type="GO" id="GO:0003872">
    <property type="term" value="F:6-phosphofructokinase activity"/>
    <property type="evidence" value="ECO:0007669"/>
    <property type="project" value="UniProtKB-UniRule"/>
</dbReference>
<evidence type="ECO:0000256" key="3">
    <source>
        <dbReference type="ARBA" id="ARBA00022490"/>
    </source>
</evidence>
<gene>
    <name evidence="13" type="ORF">CmeUKMEL1_02790</name>
</gene>
<feature type="binding site" evidence="10">
    <location>
        <position position="206"/>
    </location>
    <ligand>
        <name>Mg(2+)</name>
        <dbReference type="ChEBI" id="CHEBI:18420"/>
        <note>catalytic</note>
    </ligand>
</feature>
<keyword evidence="6 10" id="KW-0418">Kinase</keyword>
<dbReference type="Gene3D" id="3.40.50.460">
    <property type="entry name" value="Phosphofructokinase domain"/>
    <property type="match status" value="3"/>
</dbReference>
<feature type="binding site" evidence="10">
    <location>
        <begin position="234"/>
        <end position="236"/>
    </location>
    <ligand>
        <name>substrate</name>
    </ligand>
</feature>
<evidence type="ECO:0000256" key="4">
    <source>
        <dbReference type="ARBA" id="ARBA00022679"/>
    </source>
</evidence>
<dbReference type="EC" id="2.7.1.90" evidence="10"/>
<feature type="domain" description="Phosphofructokinase" evidence="12">
    <location>
        <begin position="793"/>
        <end position="917"/>
    </location>
</feature>
<dbReference type="InterPro" id="IPR011183">
    <property type="entry name" value="PfpB_PPi_PFK"/>
</dbReference>
<dbReference type="GO" id="GO:0009749">
    <property type="term" value="P:response to glucose"/>
    <property type="evidence" value="ECO:0007669"/>
    <property type="project" value="TreeGrafter"/>
</dbReference>
<feature type="region of interest" description="Disordered" evidence="11">
    <location>
        <begin position="1"/>
        <end position="20"/>
    </location>
</feature>
<keyword evidence="7 10" id="KW-0460">Magnesium</keyword>
<keyword evidence="5 10" id="KW-0479">Metal-binding</keyword>
<dbReference type="InterPro" id="IPR000023">
    <property type="entry name" value="Phosphofructokinase_dom"/>
</dbReference>
<dbReference type="Gene3D" id="1.10.10.480">
    <property type="entry name" value="Phosphofructokinase, domain 3"/>
    <property type="match status" value="1"/>
</dbReference>
<evidence type="ECO:0000256" key="2">
    <source>
        <dbReference type="ARBA" id="ARBA00003138"/>
    </source>
</evidence>
<keyword evidence="8 10" id="KW-0324">Glycolysis</keyword>
<dbReference type="OrthoDB" id="537915at2759"/>